<evidence type="ECO:0000313" key="3">
    <source>
        <dbReference type="EMBL" id="CCI63727.1"/>
    </source>
</evidence>
<dbReference type="GO" id="GO:0003677">
    <property type="term" value="F:DNA binding"/>
    <property type="evidence" value="ECO:0007669"/>
    <property type="project" value="UniProtKB-KW"/>
</dbReference>
<dbReference type="Proteomes" id="UP000009215">
    <property type="component" value="Chromosome"/>
</dbReference>
<evidence type="ECO:0000313" key="4">
    <source>
        <dbReference type="Proteomes" id="UP000009215"/>
    </source>
</evidence>
<dbReference type="SUPFAM" id="SSF47413">
    <property type="entry name" value="lambda repressor-like DNA-binding domains"/>
    <property type="match status" value="1"/>
</dbReference>
<protein>
    <submittedName>
        <fullName evidence="3">Transcriptional regulator</fullName>
    </submittedName>
</protein>
<accession>A0AB33RA23</accession>
<feature type="domain" description="HTH cro/C1-type" evidence="2">
    <location>
        <begin position="4"/>
        <end position="58"/>
    </location>
</feature>
<gene>
    <name evidence="3" type="ORF">SDSE_2247</name>
</gene>
<dbReference type="Pfam" id="PF01381">
    <property type="entry name" value="HTH_3"/>
    <property type="match status" value="1"/>
</dbReference>
<keyword evidence="1" id="KW-0238">DNA-binding</keyword>
<dbReference type="PANTHER" id="PTHR46558">
    <property type="entry name" value="TRACRIPTIONAL REGULATORY PROTEIN-RELATED-RELATED"/>
    <property type="match status" value="1"/>
</dbReference>
<dbReference type="KEGG" id="sdc:SDSE_2247"/>
<dbReference type="PANTHER" id="PTHR46558:SF11">
    <property type="entry name" value="HTH-TYPE TRANSCRIPTIONAL REGULATOR XRE"/>
    <property type="match status" value="1"/>
</dbReference>
<dbReference type="EMBL" id="HE858529">
    <property type="protein sequence ID" value="CCI63727.1"/>
    <property type="molecule type" value="Genomic_DNA"/>
</dbReference>
<dbReference type="CDD" id="cd00093">
    <property type="entry name" value="HTH_XRE"/>
    <property type="match status" value="1"/>
</dbReference>
<dbReference type="SMART" id="SM00530">
    <property type="entry name" value="HTH_XRE"/>
    <property type="match status" value="1"/>
</dbReference>
<proteinExistence type="predicted"/>
<evidence type="ECO:0000259" key="2">
    <source>
        <dbReference type="PROSITE" id="PS50943"/>
    </source>
</evidence>
<dbReference type="AlphaFoldDB" id="A0AB33RA23"/>
<dbReference type="RefSeq" id="WP_015058163.1">
    <property type="nucleotide sequence ID" value="NC_019042.1"/>
</dbReference>
<organism evidence="3 4">
    <name type="scientific">Streptococcus dysgalactiae subsp. equisimilis AC-2713</name>
    <dbReference type="NCBI Taxonomy" id="759913"/>
    <lineage>
        <taxon>Bacteria</taxon>
        <taxon>Bacillati</taxon>
        <taxon>Bacillota</taxon>
        <taxon>Bacilli</taxon>
        <taxon>Lactobacillales</taxon>
        <taxon>Streptococcaceae</taxon>
        <taxon>Streptococcus</taxon>
    </lineage>
</organism>
<sequence>MNRLKALRQENNVTQNKIAELLSINVKTVSRWEKGEYEIKPPQARMLADYFRVSVPYLLGNSNLRTEEQANLLLEANNSDEPFSFDMIATEPDEHDLLYNYRQLEIPYKNQVRKFTRDMWELQKESKNFSPKSP</sequence>
<dbReference type="InterPro" id="IPR001387">
    <property type="entry name" value="Cro/C1-type_HTH"/>
</dbReference>
<dbReference type="PROSITE" id="PS50943">
    <property type="entry name" value="HTH_CROC1"/>
    <property type="match status" value="1"/>
</dbReference>
<dbReference type="Gene3D" id="1.10.260.40">
    <property type="entry name" value="lambda repressor-like DNA-binding domains"/>
    <property type="match status" value="1"/>
</dbReference>
<name>A0AB33RA23_STREQ</name>
<dbReference type="InterPro" id="IPR010982">
    <property type="entry name" value="Lambda_DNA-bd_dom_sf"/>
</dbReference>
<evidence type="ECO:0000256" key="1">
    <source>
        <dbReference type="ARBA" id="ARBA00023125"/>
    </source>
</evidence>
<reference evidence="3 4" key="1">
    <citation type="submission" date="2012-05" db="EMBL/GenBank/DDBJ databases">
        <title>Complete genome sequence of a Streptococcus dysgalactiae subsp. equisimilis strain possessing Lancefield's group A antigen.</title>
        <authorList>
            <person name="Luetticken R."/>
            <person name="Bruellhoff K."/>
            <person name="Van der Linden M."/>
            <person name="Peltroche-Llacsahuanga H."/>
            <person name="Blom J."/>
            <person name="Weber-Lehmann J."/>
            <person name="Ferretti J.J."/>
            <person name="McShan W.M."/>
        </authorList>
    </citation>
    <scope>NUCLEOTIDE SEQUENCE [LARGE SCALE GENOMIC DNA]</scope>
    <source>
        <strain evidence="3 4">AC-2713</strain>
    </source>
</reference>